<keyword evidence="4" id="KW-1185">Reference proteome</keyword>
<feature type="transmembrane region" description="Helical" evidence="2">
    <location>
        <begin position="28"/>
        <end position="49"/>
    </location>
</feature>
<keyword evidence="2" id="KW-0812">Transmembrane</keyword>
<sequence length="213" mass="23598">MAKKEKSNHSAPGKSGTGKGKKNRKSNIILWIALIVFLIPCLILGYIILDSTGNQHEPVTADRFKGDLDPAIKDEELKEIETALKSDTVESVSVNLRQATLRILIDTNDDLSKEAIAAMAESAYGQVANVLPIDTYFTNQKQKIMYDLEIHVYNVIPDGETSTAQIYYLKSKNAAEEEPLLELLSEAKNPEVADPLLNPKTEPEETNEDAQNQ</sequence>
<feature type="compositionally biased region" description="Acidic residues" evidence="1">
    <location>
        <begin position="204"/>
        <end position="213"/>
    </location>
</feature>
<evidence type="ECO:0000256" key="2">
    <source>
        <dbReference type="SAM" id="Phobius"/>
    </source>
</evidence>
<feature type="region of interest" description="Disordered" evidence="1">
    <location>
        <begin position="1"/>
        <end position="22"/>
    </location>
</feature>
<dbReference type="RefSeq" id="WP_178200696.1">
    <property type="nucleotide sequence ID" value="NZ_CALVCM010000024.1"/>
</dbReference>
<proteinExistence type="predicted"/>
<reference evidence="3 4" key="1">
    <citation type="submission" date="2022-06" db="EMBL/GenBank/DDBJ databases">
        <title>Isolation of gut microbiota from human fecal samples.</title>
        <authorList>
            <person name="Pamer E.G."/>
            <person name="Barat B."/>
            <person name="Waligurski E."/>
            <person name="Medina S."/>
            <person name="Paddock L."/>
            <person name="Mostad J."/>
        </authorList>
    </citation>
    <scope>NUCLEOTIDE SEQUENCE [LARGE SCALE GENOMIC DNA]</scope>
    <source>
        <strain evidence="3 4">DFI.6.1</strain>
    </source>
</reference>
<comment type="caution">
    <text evidence="3">The sequence shown here is derived from an EMBL/GenBank/DDBJ whole genome shotgun (WGS) entry which is preliminary data.</text>
</comment>
<evidence type="ECO:0000313" key="4">
    <source>
        <dbReference type="Proteomes" id="UP001524435"/>
    </source>
</evidence>
<keyword evidence="2" id="KW-1133">Transmembrane helix</keyword>
<accession>A0ABT1SML6</accession>
<dbReference type="EMBL" id="JANGCH010000015">
    <property type="protein sequence ID" value="MCQ5122461.1"/>
    <property type="molecule type" value="Genomic_DNA"/>
</dbReference>
<protein>
    <submittedName>
        <fullName evidence="3">Uncharacterized protein</fullName>
    </submittedName>
</protein>
<feature type="region of interest" description="Disordered" evidence="1">
    <location>
        <begin position="184"/>
        <end position="213"/>
    </location>
</feature>
<organism evidence="3 4">
    <name type="scientific">Massilicoli timonensis</name>
    <dbReference type="NCBI Taxonomy" id="2015901"/>
    <lineage>
        <taxon>Bacteria</taxon>
        <taxon>Bacillati</taxon>
        <taxon>Bacillota</taxon>
        <taxon>Erysipelotrichia</taxon>
        <taxon>Erysipelotrichales</taxon>
        <taxon>Erysipelotrichaceae</taxon>
        <taxon>Massilicoli</taxon>
    </lineage>
</organism>
<name>A0ABT1SML6_9FIRM</name>
<evidence type="ECO:0000256" key="1">
    <source>
        <dbReference type="SAM" id="MobiDB-lite"/>
    </source>
</evidence>
<gene>
    <name evidence="3" type="ORF">NE663_09355</name>
</gene>
<keyword evidence="2" id="KW-0472">Membrane</keyword>
<dbReference type="Proteomes" id="UP001524435">
    <property type="component" value="Unassembled WGS sequence"/>
</dbReference>
<evidence type="ECO:0000313" key="3">
    <source>
        <dbReference type="EMBL" id="MCQ5122461.1"/>
    </source>
</evidence>